<protein>
    <submittedName>
        <fullName evidence="3">Putative signal peptide protein</fullName>
    </submittedName>
</protein>
<dbReference type="Proteomes" id="UP000037035">
    <property type="component" value="Unassembled WGS sequence"/>
</dbReference>
<feature type="signal peptide" evidence="2">
    <location>
        <begin position="1"/>
        <end position="18"/>
    </location>
</feature>
<organism evidence="3 4">
    <name type="scientific">Puccinia sorghi</name>
    <dbReference type="NCBI Taxonomy" id="27349"/>
    <lineage>
        <taxon>Eukaryota</taxon>
        <taxon>Fungi</taxon>
        <taxon>Dikarya</taxon>
        <taxon>Basidiomycota</taxon>
        <taxon>Pucciniomycotina</taxon>
        <taxon>Pucciniomycetes</taxon>
        <taxon>Pucciniales</taxon>
        <taxon>Pucciniaceae</taxon>
        <taxon>Puccinia</taxon>
    </lineage>
</organism>
<dbReference type="VEuPathDB" id="FungiDB:VP01_4256g1"/>
<proteinExistence type="predicted"/>
<keyword evidence="2" id="KW-0732">Signal</keyword>
<dbReference type="EMBL" id="LAVV01009342">
    <property type="protein sequence ID" value="KNZ50751.1"/>
    <property type="molecule type" value="Genomic_DNA"/>
</dbReference>
<feature type="chain" id="PRO_5005568039" evidence="2">
    <location>
        <begin position="19"/>
        <end position="390"/>
    </location>
</feature>
<name>A0A0L6UQE2_9BASI</name>
<sequence length="390" mass="45065">MLVIFWDQILMCICPAWDFNSTGYNTFYHRGIFQLHHFFQSFTPSCQLLGKLSIVMEIFFNLYHHTQTTFFFQLSNCSNIMNCTFRAVGSQAAKLNQVIKTWAKVHLLMLNFVWWMTFFTDQYFHQPSQCDHNFTKEYQGHQMTTHKSWSMNHIIFLIILPSFFIYNISFNRYFLDPGINTDNHPRSYGEFIQEIDVKQLHASSMETTLVFGDVRKWSYRFLLRCGVFLVSGPCESSPCLSMEEFQGCLHRGLTFGGRDLWSLQAKPLAGKKIWPTNKGVQSSKGIGMKGIVKSDSVYSRDEMEKLTQGEFFWKSCSFIEKTKCIVGDKFVERMITEEIFSNPWRLHFILCFCPKGSIAALASTGNLVLAVATRPSSKRGLGGVALWNYS</sequence>
<gene>
    <name evidence="3" type="ORF">VP01_4256g1</name>
</gene>
<evidence type="ECO:0000256" key="2">
    <source>
        <dbReference type="SAM" id="SignalP"/>
    </source>
</evidence>
<evidence type="ECO:0000313" key="4">
    <source>
        <dbReference type="Proteomes" id="UP000037035"/>
    </source>
</evidence>
<evidence type="ECO:0000256" key="1">
    <source>
        <dbReference type="SAM" id="Phobius"/>
    </source>
</evidence>
<keyword evidence="1" id="KW-1133">Transmembrane helix</keyword>
<feature type="transmembrane region" description="Helical" evidence="1">
    <location>
        <begin position="154"/>
        <end position="175"/>
    </location>
</feature>
<comment type="caution">
    <text evidence="3">The sequence shown here is derived from an EMBL/GenBank/DDBJ whole genome shotgun (WGS) entry which is preliminary data.</text>
</comment>
<dbReference type="AlphaFoldDB" id="A0A0L6UQE2"/>
<keyword evidence="4" id="KW-1185">Reference proteome</keyword>
<keyword evidence="1" id="KW-0472">Membrane</keyword>
<accession>A0A0L6UQE2</accession>
<reference evidence="3 4" key="1">
    <citation type="submission" date="2015-08" db="EMBL/GenBank/DDBJ databases">
        <title>Next Generation Sequencing and Analysis of the Genome of Puccinia sorghi L Schw, the Causal Agent of Maize Common Rust.</title>
        <authorList>
            <person name="Rochi L."/>
            <person name="Burguener G."/>
            <person name="Darino M."/>
            <person name="Turjanski A."/>
            <person name="Kreff E."/>
            <person name="Dieguez M.J."/>
            <person name="Sacco F."/>
        </authorList>
    </citation>
    <scope>NUCLEOTIDE SEQUENCE [LARGE SCALE GENOMIC DNA]</scope>
    <source>
        <strain evidence="3 4">RO10H11247</strain>
    </source>
</reference>
<evidence type="ECO:0000313" key="3">
    <source>
        <dbReference type="EMBL" id="KNZ50751.1"/>
    </source>
</evidence>
<keyword evidence="1" id="KW-0812">Transmembrane</keyword>